<sequence length="183" mass="20066">MFENLKLPQDIQCGMVLPAQNRADMLRLAPRMEAAGFDSIWVGDHVSFYIPLLESLTALTFVSAITERVRLGTSVYLLPLRHPTPVAKITSTLDLLSGGRLTLGVGVGGEFPPEYEACGVPLEERGPRIDEAIEVLRKLWTENGAEHRGKHFSFGPVSLDPKPLQKAGPPILIGGRKGPTFRR</sequence>
<feature type="non-terminal residue" evidence="7">
    <location>
        <position position="183"/>
    </location>
</feature>
<accession>A0A3C1KNN0</accession>
<evidence type="ECO:0000256" key="2">
    <source>
        <dbReference type="ARBA" id="ARBA00022643"/>
    </source>
</evidence>
<dbReference type="InterPro" id="IPR011251">
    <property type="entry name" value="Luciferase-like_dom"/>
</dbReference>
<feature type="domain" description="Luciferase-like" evidence="6">
    <location>
        <begin position="12"/>
        <end position="177"/>
    </location>
</feature>
<evidence type="ECO:0000256" key="1">
    <source>
        <dbReference type="ARBA" id="ARBA00022630"/>
    </source>
</evidence>
<evidence type="ECO:0000256" key="4">
    <source>
        <dbReference type="ARBA" id="ARBA00023033"/>
    </source>
</evidence>
<evidence type="ECO:0000313" key="7">
    <source>
        <dbReference type="EMBL" id="HAN28211.1"/>
    </source>
</evidence>
<dbReference type="GO" id="GO:0008726">
    <property type="term" value="F:alkanesulfonate monooxygenase activity"/>
    <property type="evidence" value="ECO:0007669"/>
    <property type="project" value="TreeGrafter"/>
</dbReference>
<dbReference type="PANTHER" id="PTHR42847:SF8">
    <property type="entry name" value="CONSERVED PROTEIN"/>
    <property type="match status" value="1"/>
</dbReference>
<feature type="region of interest" description="Disordered" evidence="5">
    <location>
        <begin position="152"/>
        <end position="183"/>
    </location>
</feature>
<dbReference type="EMBL" id="DMND01000147">
    <property type="protein sequence ID" value="HAN28211.1"/>
    <property type="molecule type" value="Genomic_DNA"/>
</dbReference>
<dbReference type="SUPFAM" id="SSF51679">
    <property type="entry name" value="Bacterial luciferase-like"/>
    <property type="match status" value="1"/>
</dbReference>
<dbReference type="GO" id="GO:0046306">
    <property type="term" value="P:alkanesulfonate catabolic process"/>
    <property type="evidence" value="ECO:0007669"/>
    <property type="project" value="TreeGrafter"/>
</dbReference>
<protein>
    <recommendedName>
        <fullName evidence="6">Luciferase-like domain-containing protein</fullName>
    </recommendedName>
</protein>
<evidence type="ECO:0000259" key="6">
    <source>
        <dbReference type="Pfam" id="PF00296"/>
    </source>
</evidence>
<keyword evidence="1" id="KW-0285">Flavoprotein</keyword>
<dbReference type="STRING" id="1121937.GCA_000423125_01397"/>
<keyword evidence="4" id="KW-0503">Monooxygenase</keyword>
<name>A0A3C1KNN0_9GAMM</name>
<dbReference type="AlphaFoldDB" id="A0A3C1KNN0"/>
<dbReference type="PANTHER" id="PTHR42847">
    <property type="entry name" value="ALKANESULFONATE MONOOXYGENASE"/>
    <property type="match status" value="1"/>
</dbReference>
<evidence type="ECO:0000256" key="3">
    <source>
        <dbReference type="ARBA" id="ARBA00023002"/>
    </source>
</evidence>
<gene>
    <name evidence="7" type="ORF">DCP75_10920</name>
</gene>
<dbReference type="InterPro" id="IPR036661">
    <property type="entry name" value="Luciferase-like_sf"/>
</dbReference>
<keyword evidence="3" id="KW-0560">Oxidoreductase</keyword>
<comment type="caution">
    <text evidence="7">The sequence shown here is derived from an EMBL/GenBank/DDBJ whole genome shotgun (WGS) entry which is preliminary data.</text>
</comment>
<evidence type="ECO:0000256" key="5">
    <source>
        <dbReference type="SAM" id="MobiDB-lite"/>
    </source>
</evidence>
<dbReference type="Proteomes" id="UP000259273">
    <property type="component" value="Unassembled WGS sequence"/>
</dbReference>
<evidence type="ECO:0000313" key="8">
    <source>
        <dbReference type="Proteomes" id="UP000259273"/>
    </source>
</evidence>
<proteinExistence type="predicted"/>
<organism evidence="7 8">
    <name type="scientific">Haliea salexigens</name>
    <dbReference type="NCBI Taxonomy" id="287487"/>
    <lineage>
        <taxon>Bacteria</taxon>
        <taxon>Pseudomonadati</taxon>
        <taxon>Pseudomonadota</taxon>
        <taxon>Gammaproteobacteria</taxon>
        <taxon>Cellvibrionales</taxon>
        <taxon>Halieaceae</taxon>
        <taxon>Haliea</taxon>
    </lineage>
</organism>
<keyword evidence="2" id="KW-0288">FMN</keyword>
<reference evidence="7 8" key="1">
    <citation type="journal article" date="2018" name="Nat. Biotechnol.">
        <title>A standardized bacterial taxonomy based on genome phylogeny substantially revises the tree of life.</title>
        <authorList>
            <person name="Parks D.H."/>
            <person name="Chuvochina M."/>
            <person name="Waite D.W."/>
            <person name="Rinke C."/>
            <person name="Skarshewski A."/>
            <person name="Chaumeil P.A."/>
            <person name="Hugenholtz P."/>
        </authorList>
    </citation>
    <scope>NUCLEOTIDE SEQUENCE [LARGE SCALE GENOMIC DNA]</scope>
    <source>
        <strain evidence="7">UBA9158</strain>
    </source>
</reference>
<dbReference type="InterPro" id="IPR050172">
    <property type="entry name" value="SsuD_RutA_monooxygenase"/>
</dbReference>
<dbReference type="Gene3D" id="3.20.20.30">
    <property type="entry name" value="Luciferase-like domain"/>
    <property type="match status" value="1"/>
</dbReference>
<dbReference type="Pfam" id="PF00296">
    <property type="entry name" value="Bac_luciferase"/>
    <property type="match status" value="1"/>
</dbReference>